<proteinExistence type="predicted"/>
<feature type="region of interest" description="Disordered" evidence="1">
    <location>
        <begin position="1"/>
        <end position="33"/>
    </location>
</feature>
<keyword evidence="3" id="KW-1185">Reference proteome</keyword>
<dbReference type="PANTHER" id="PTHR31245">
    <property type="entry name" value="UBIQUITIN SYSTEM COMPONENT CUE PROTEIN"/>
    <property type="match status" value="1"/>
</dbReference>
<dbReference type="PANTHER" id="PTHR31245:SF28">
    <property type="entry name" value="OS01G0610000 PROTEIN"/>
    <property type="match status" value="1"/>
</dbReference>
<comment type="caution">
    <text evidence="2">The sequence shown here is derived from an EMBL/GenBank/DDBJ whole genome shotgun (WGS) entry which is preliminary data.</text>
</comment>
<reference evidence="2" key="1">
    <citation type="journal article" date="2021" name="bioRxiv">
        <title>Whole Genome Assembly and Annotation of Northern Wild Rice, Zizania palustris L., Supports a Whole Genome Duplication in the Zizania Genus.</title>
        <authorList>
            <person name="Haas M."/>
            <person name="Kono T."/>
            <person name="Macchietto M."/>
            <person name="Millas R."/>
            <person name="McGilp L."/>
            <person name="Shao M."/>
            <person name="Duquette J."/>
            <person name="Hirsch C.N."/>
            <person name="Kimball J."/>
        </authorList>
    </citation>
    <scope>NUCLEOTIDE SEQUENCE</scope>
    <source>
        <tissue evidence="2">Fresh leaf tissue</tissue>
    </source>
</reference>
<reference evidence="2" key="2">
    <citation type="submission" date="2021-02" db="EMBL/GenBank/DDBJ databases">
        <authorList>
            <person name="Kimball J.A."/>
            <person name="Haas M.W."/>
            <person name="Macchietto M."/>
            <person name="Kono T."/>
            <person name="Duquette J."/>
            <person name="Shao M."/>
        </authorList>
    </citation>
    <scope>NUCLEOTIDE SEQUENCE</scope>
    <source>
        <tissue evidence="2">Fresh leaf tissue</tissue>
    </source>
</reference>
<dbReference type="Proteomes" id="UP000729402">
    <property type="component" value="Unassembled WGS sequence"/>
</dbReference>
<name>A0A8J5R4W1_ZIZPA</name>
<evidence type="ECO:0000313" key="3">
    <source>
        <dbReference type="Proteomes" id="UP000729402"/>
    </source>
</evidence>
<dbReference type="AlphaFoldDB" id="A0A8J5R4W1"/>
<sequence>MAAPGEALIDEDVVGSSDPRQHIAAPAPAHPPRASTAWADVLVSEMSAAVSADDARARAVAVVLGAFGGAVARAASAQNAVLKKAVLVQQRRRLAQEERQWELQLHASGM</sequence>
<evidence type="ECO:0000313" key="2">
    <source>
        <dbReference type="EMBL" id="KAG8051395.1"/>
    </source>
</evidence>
<protein>
    <submittedName>
        <fullName evidence="2">Uncharacterized protein</fullName>
    </submittedName>
</protein>
<organism evidence="2 3">
    <name type="scientific">Zizania palustris</name>
    <name type="common">Northern wild rice</name>
    <dbReference type="NCBI Taxonomy" id="103762"/>
    <lineage>
        <taxon>Eukaryota</taxon>
        <taxon>Viridiplantae</taxon>
        <taxon>Streptophyta</taxon>
        <taxon>Embryophyta</taxon>
        <taxon>Tracheophyta</taxon>
        <taxon>Spermatophyta</taxon>
        <taxon>Magnoliopsida</taxon>
        <taxon>Liliopsida</taxon>
        <taxon>Poales</taxon>
        <taxon>Poaceae</taxon>
        <taxon>BOP clade</taxon>
        <taxon>Oryzoideae</taxon>
        <taxon>Oryzeae</taxon>
        <taxon>Zizaniinae</taxon>
        <taxon>Zizania</taxon>
    </lineage>
</organism>
<dbReference type="EMBL" id="JAAALK010000288">
    <property type="protein sequence ID" value="KAG8051395.1"/>
    <property type="molecule type" value="Genomic_DNA"/>
</dbReference>
<gene>
    <name evidence="2" type="ORF">GUJ93_ZPchr0001g30004</name>
</gene>
<accession>A0A8J5R4W1</accession>
<evidence type="ECO:0000256" key="1">
    <source>
        <dbReference type="SAM" id="MobiDB-lite"/>
    </source>
</evidence>